<evidence type="ECO:0000313" key="4">
    <source>
        <dbReference type="Proteomes" id="UP000593842"/>
    </source>
</evidence>
<dbReference type="Proteomes" id="UP000593842">
    <property type="component" value="Chromosome"/>
</dbReference>
<dbReference type="GeneID" id="70581018"/>
<dbReference type="NCBIfam" id="NF046042">
    <property type="entry name" value="LicT"/>
    <property type="match status" value="1"/>
</dbReference>
<evidence type="ECO:0000256" key="1">
    <source>
        <dbReference type="ARBA" id="ARBA00022737"/>
    </source>
</evidence>
<accession>A0A7I8E8D0</accession>
<reference evidence="4" key="1">
    <citation type="submission" date="2020-09" db="EMBL/GenBank/DDBJ databases">
        <title>Complete genome sequencing of Faecalibacillus intestinalis strain 14EGH31.</title>
        <authorList>
            <person name="Sakamoto M."/>
            <person name="Murakami T."/>
            <person name="Mori H."/>
        </authorList>
    </citation>
    <scope>NUCLEOTIDE SEQUENCE [LARGE SCALE GENOMIC DNA]</scope>
    <source>
        <strain evidence="4">14EGH31</strain>
    </source>
</reference>
<dbReference type="PANTHER" id="PTHR30185:SF15">
    <property type="entry name" value="CRYPTIC BETA-GLUCOSIDE BGL OPERON ANTITERMINATOR"/>
    <property type="match status" value="1"/>
</dbReference>
<dbReference type="InterPro" id="IPR036650">
    <property type="entry name" value="CAT_RNA-bd_dom_sf"/>
</dbReference>
<proteinExistence type="predicted"/>
<dbReference type="Gene3D" id="1.10.1790.10">
    <property type="entry name" value="PRD domain"/>
    <property type="match status" value="2"/>
</dbReference>
<dbReference type="GO" id="GO:0003723">
    <property type="term" value="F:RNA binding"/>
    <property type="evidence" value="ECO:0007669"/>
    <property type="project" value="InterPro"/>
</dbReference>
<dbReference type="EMBL" id="AP024085">
    <property type="protein sequence ID" value="BCL58865.1"/>
    <property type="molecule type" value="Genomic_DNA"/>
</dbReference>
<dbReference type="InterPro" id="IPR011608">
    <property type="entry name" value="PRD"/>
</dbReference>
<dbReference type="KEGG" id="fit:Fi14EGH31_25770"/>
<dbReference type="SUPFAM" id="SSF50151">
    <property type="entry name" value="SacY-like RNA-binding domain"/>
    <property type="match status" value="1"/>
</dbReference>
<protein>
    <submittedName>
        <fullName evidence="3">Transcription antiterminator LicT</fullName>
    </submittedName>
</protein>
<dbReference type="InterPro" id="IPR036634">
    <property type="entry name" value="PRD_sf"/>
</dbReference>
<dbReference type="PROSITE" id="PS51372">
    <property type="entry name" value="PRD_2"/>
    <property type="match status" value="2"/>
</dbReference>
<dbReference type="AlphaFoldDB" id="A0A7I8E8D0"/>
<feature type="domain" description="PRD" evidence="2">
    <location>
        <begin position="169"/>
        <end position="279"/>
    </location>
</feature>
<keyword evidence="1" id="KW-0677">Repeat</keyword>
<dbReference type="Pfam" id="PF00874">
    <property type="entry name" value="PRD"/>
    <property type="match status" value="2"/>
</dbReference>
<gene>
    <name evidence="3" type="primary">bglG</name>
    <name evidence="3" type="ORF">Fi14EGH31_25770</name>
</gene>
<dbReference type="GO" id="GO:0006355">
    <property type="term" value="P:regulation of DNA-templated transcription"/>
    <property type="evidence" value="ECO:0007669"/>
    <property type="project" value="InterPro"/>
</dbReference>
<evidence type="ECO:0000313" key="3">
    <source>
        <dbReference type="EMBL" id="BCL58865.1"/>
    </source>
</evidence>
<dbReference type="InterPro" id="IPR004341">
    <property type="entry name" value="CAT_RNA-bd_dom"/>
</dbReference>
<name>A0A7I8E8D0_9FIRM</name>
<dbReference type="SUPFAM" id="SSF63520">
    <property type="entry name" value="PTS-regulatory domain, PRD"/>
    <property type="match status" value="2"/>
</dbReference>
<dbReference type="InterPro" id="IPR050661">
    <property type="entry name" value="BglG_antiterminators"/>
</dbReference>
<organism evidence="3 4">
    <name type="scientific">Faecalibacillus intestinalis</name>
    <dbReference type="NCBI Taxonomy" id="1982626"/>
    <lineage>
        <taxon>Bacteria</taxon>
        <taxon>Bacillati</taxon>
        <taxon>Bacillota</taxon>
        <taxon>Erysipelotrichia</taxon>
        <taxon>Erysipelotrichales</taxon>
        <taxon>Coprobacillaceae</taxon>
        <taxon>Faecalibacillus</taxon>
    </lineage>
</organism>
<dbReference type="PANTHER" id="PTHR30185">
    <property type="entry name" value="CRYPTIC BETA-GLUCOSIDE BGL OPERON ANTITERMINATOR"/>
    <property type="match status" value="1"/>
</dbReference>
<feature type="domain" description="PRD" evidence="2">
    <location>
        <begin position="64"/>
        <end position="168"/>
    </location>
</feature>
<dbReference type="Pfam" id="PF03123">
    <property type="entry name" value="CAT_RBD"/>
    <property type="match status" value="1"/>
</dbReference>
<sequence length="279" mass="32960">MEISKILNNNVAVVMENNEEKIVMGRGICFKKKTGDTVEANQIDKVFYLENPEASKRFKELVVDISLEYLQIGEEIMNEARLSLGKSLNDGIYISMVDHIYTAVERAKENILVKNALLWDIQRFYKEEYAIGKKSLEIIEKKTGVLLPNDEAGFIALHIVNGQLDDDVHDMYKITKIMQEIENIVRYHFKIEFNEESAYYYRFITHLKFFAQRLLEEKKQNQQEDDLLDVVQTKYANAYKCVEKIAMYIKKQYNYELYDEEKLYLTIHIHRVVYLGNRH</sequence>
<dbReference type="Gene3D" id="2.30.24.10">
    <property type="entry name" value="CAT RNA-binding domain"/>
    <property type="match status" value="1"/>
</dbReference>
<dbReference type="RefSeq" id="WP_117782725.1">
    <property type="nucleotide sequence ID" value="NZ_AP024085.1"/>
</dbReference>
<evidence type="ECO:0000259" key="2">
    <source>
        <dbReference type="PROSITE" id="PS51372"/>
    </source>
</evidence>
<dbReference type="SMART" id="SM01061">
    <property type="entry name" value="CAT_RBD"/>
    <property type="match status" value="1"/>
</dbReference>